<feature type="compositionally biased region" description="Polar residues" evidence="2">
    <location>
        <begin position="339"/>
        <end position="348"/>
    </location>
</feature>
<feature type="coiled-coil region" evidence="1">
    <location>
        <begin position="138"/>
        <end position="291"/>
    </location>
</feature>
<sequence length="418" mass="48797">LTLLDLLFKYRIKSKEADELQTRLHRMQYHKDSNNVRLSKELKEKEDSLAHFQEKSRQLGEQLADKGRAEETSRRKIQHLESELETVKEVLKQSQEEIVILQHERELNIVSYQNRIEELQDALTQRIVNEDSWDTKLQAELEQERNMYLRKLEELQQKWKEDADMEFKIEKQKNEELIRKLQKQQEELKEKASEQLNVEINILEKKLLETQTMLKEKNRGKESEIVNLKKIISELELTIKREQSNSCSSLEKTRKEISAKSEKLKELTHNLEEQRLHLDQAIQENSFLKETVRLECEERYELTEALTQAREQLLELKRVGGNLSSSQRPFHSDKPVFSGASNSPSQTHILGASFSKPAKQTSFVGSYATGSTSRQSRNRQNSNISLPLLPPPQKDRASSVTDVRQTITAVLRRNSSQP</sequence>
<dbReference type="OrthoDB" id="10256467at2759"/>
<protein>
    <submittedName>
        <fullName evidence="3">Uncharacterized protein</fullName>
    </submittedName>
</protein>
<feature type="non-terminal residue" evidence="3">
    <location>
        <position position="418"/>
    </location>
</feature>
<evidence type="ECO:0000256" key="2">
    <source>
        <dbReference type="SAM" id="MobiDB-lite"/>
    </source>
</evidence>
<gene>
    <name evidence="3" type="ORF">GDO86_010150</name>
</gene>
<evidence type="ECO:0000313" key="3">
    <source>
        <dbReference type="EMBL" id="KAG8445260.1"/>
    </source>
</evidence>
<keyword evidence="1" id="KW-0175">Coiled coil</keyword>
<evidence type="ECO:0000256" key="1">
    <source>
        <dbReference type="SAM" id="Coils"/>
    </source>
</evidence>
<proteinExistence type="predicted"/>
<feature type="compositionally biased region" description="Low complexity" evidence="2">
    <location>
        <begin position="373"/>
        <end position="387"/>
    </location>
</feature>
<evidence type="ECO:0000313" key="4">
    <source>
        <dbReference type="Proteomes" id="UP000812440"/>
    </source>
</evidence>
<organism evidence="3 4">
    <name type="scientific">Hymenochirus boettgeri</name>
    <name type="common">Congo dwarf clawed frog</name>
    <dbReference type="NCBI Taxonomy" id="247094"/>
    <lineage>
        <taxon>Eukaryota</taxon>
        <taxon>Metazoa</taxon>
        <taxon>Chordata</taxon>
        <taxon>Craniata</taxon>
        <taxon>Vertebrata</taxon>
        <taxon>Euteleostomi</taxon>
        <taxon>Amphibia</taxon>
        <taxon>Batrachia</taxon>
        <taxon>Anura</taxon>
        <taxon>Pipoidea</taxon>
        <taxon>Pipidae</taxon>
        <taxon>Pipinae</taxon>
        <taxon>Hymenochirus</taxon>
    </lineage>
</organism>
<reference evidence="3" key="1">
    <citation type="thesis" date="2020" institute="ProQuest LLC" country="789 East Eisenhower Parkway, Ann Arbor, MI, USA">
        <title>Comparative Genomics and Chromosome Evolution.</title>
        <authorList>
            <person name="Mudd A.B."/>
        </authorList>
    </citation>
    <scope>NUCLEOTIDE SEQUENCE</scope>
    <source>
        <strain evidence="3">Female2</strain>
        <tissue evidence="3">Blood</tissue>
    </source>
</reference>
<dbReference type="PANTHER" id="PTHR34251">
    <property type="entry name" value="LEUCINE-, GLUTAMATE- AND LYSINE-RICH PROTEIN 1"/>
    <property type="match status" value="1"/>
</dbReference>
<dbReference type="EMBL" id="JAACNH010000004">
    <property type="protein sequence ID" value="KAG8445260.1"/>
    <property type="molecule type" value="Genomic_DNA"/>
</dbReference>
<dbReference type="AlphaFoldDB" id="A0A8T2JPG2"/>
<name>A0A8T2JPG2_9PIPI</name>
<feature type="coiled-coil region" evidence="1">
    <location>
        <begin position="35"/>
        <end position="104"/>
    </location>
</feature>
<comment type="caution">
    <text evidence="3">The sequence shown here is derived from an EMBL/GenBank/DDBJ whole genome shotgun (WGS) entry which is preliminary data.</text>
</comment>
<keyword evidence="4" id="KW-1185">Reference proteome</keyword>
<accession>A0A8T2JPG2</accession>
<feature type="region of interest" description="Disordered" evidence="2">
    <location>
        <begin position="366"/>
        <end position="402"/>
    </location>
</feature>
<dbReference type="PANTHER" id="PTHR34251:SF1">
    <property type="entry name" value="LEUCINE, GLUTAMATE AND LYSINE RICH 1"/>
    <property type="match status" value="1"/>
</dbReference>
<feature type="region of interest" description="Disordered" evidence="2">
    <location>
        <begin position="322"/>
        <end position="350"/>
    </location>
</feature>
<dbReference type="InterPro" id="IPR038799">
    <property type="entry name" value="LEKR1"/>
</dbReference>
<dbReference type="Proteomes" id="UP000812440">
    <property type="component" value="Chromosome 5"/>
</dbReference>